<accession>A0ABR7YK90</accession>
<gene>
    <name evidence="2" type="ORF">H8B06_02740</name>
</gene>
<evidence type="ECO:0000313" key="3">
    <source>
        <dbReference type="Proteomes" id="UP000602759"/>
    </source>
</evidence>
<feature type="transmembrane region" description="Helical" evidence="1">
    <location>
        <begin position="30"/>
        <end position="50"/>
    </location>
</feature>
<proteinExistence type="predicted"/>
<protein>
    <recommendedName>
        <fullName evidence="4">Phosphatidate cytidylyltransferase</fullName>
    </recommendedName>
</protein>
<evidence type="ECO:0008006" key="4">
    <source>
        <dbReference type="Google" id="ProtNLM"/>
    </source>
</evidence>
<evidence type="ECO:0000256" key="1">
    <source>
        <dbReference type="SAM" id="Phobius"/>
    </source>
</evidence>
<keyword evidence="1" id="KW-1133">Transmembrane helix</keyword>
<keyword evidence="1" id="KW-0812">Transmembrane</keyword>
<comment type="caution">
    <text evidence="2">The sequence shown here is derived from an EMBL/GenBank/DDBJ whole genome shotgun (WGS) entry which is preliminary data.</text>
</comment>
<dbReference type="EMBL" id="JACOIK010000002">
    <property type="protein sequence ID" value="MBD1431729.1"/>
    <property type="molecule type" value="Genomic_DNA"/>
</dbReference>
<organism evidence="2 3">
    <name type="scientific">Sphingobacterium micropteri</name>
    <dbReference type="NCBI Taxonomy" id="2763501"/>
    <lineage>
        <taxon>Bacteria</taxon>
        <taxon>Pseudomonadati</taxon>
        <taxon>Bacteroidota</taxon>
        <taxon>Sphingobacteriia</taxon>
        <taxon>Sphingobacteriales</taxon>
        <taxon>Sphingobacteriaceae</taxon>
        <taxon>Sphingobacterium</taxon>
    </lineage>
</organism>
<dbReference type="PROSITE" id="PS51257">
    <property type="entry name" value="PROKAR_LIPOPROTEIN"/>
    <property type="match status" value="1"/>
</dbReference>
<name>A0ABR7YK90_9SPHI</name>
<dbReference type="Proteomes" id="UP000602759">
    <property type="component" value="Unassembled WGS sequence"/>
</dbReference>
<dbReference type="RefSeq" id="WP_190992751.1">
    <property type="nucleotide sequence ID" value="NZ_JACOIK010000002.1"/>
</dbReference>
<evidence type="ECO:0000313" key="2">
    <source>
        <dbReference type="EMBL" id="MBD1431729.1"/>
    </source>
</evidence>
<keyword evidence="3" id="KW-1185">Reference proteome</keyword>
<sequence>MGRLLQISMLAYVTMLLSSCGIVEGIFKAGMWTGFLIVGAVIALVIWIIVKIAGGGKR</sequence>
<reference evidence="2 3" key="1">
    <citation type="submission" date="2020-08" db="EMBL/GenBank/DDBJ databases">
        <title>Sphingobacterium sp. DN00404 isolated from aquaculture water.</title>
        <authorList>
            <person name="Zhang M."/>
        </authorList>
    </citation>
    <scope>NUCLEOTIDE SEQUENCE [LARGE SCALE GENOMIC DNA]</scope>
    <source>
        <strain evidence="2 3">DN00404</strain>
    </source>
</reference>
<keyword evidence="1" id="KW-0472">Membrane</keyword>